<dbReference type="Pfam" id="PF08973">
    <property type="entry name" value="TM1506"/>
    <property type="match status" value="1"/>
</dbReference>
<reference evidence="1 2" key="1">
    <citation type="submission" date="2024-01" db="EMBL/GenBank/DDBJ databases">
        <title>Description of Olsenella sp. nov., isolated from pig feces.</title>
        <authorList>
            <person name="Chang Y.-H."/>
        </authorList>
    </citation>
    <scope>NUCLEOTIDE SEQUENCE [LARGE SCALE GENOMIC DNA]</scope>
    <source>
        <strain evidence="1 2">YH-ols2223</strain>
    </source>
</reference>
<name>A0ABU7RBU0_9ACTN</name>
<dbReference type="EMBL" id="JAZGJQ010000012">
    <property type="protein sequence ID" value="MEE6148071.1"/>
    <property type="molecule type" value="Genomic_DNA"/>
</dbReference>
<dbReference type="InterPro" id="IPR016193">
    <property type="entry name" value="Cytidine_deaminase-like"/>
</dbReference>
<dbReference type="Proteomes" id="UP001332931">
    <property type="component" value="Unassembled WGS sequence"/>
</dbReference>
<keyword evidence="2" id="KW-1185">Reference proteome</keyword>
<dbReference type="Gene3D" id="3.40.140.30">
    <property type="entry name" value="Hypothetical protein TM1506"/>
    <property type="match status" value="1"/>
</dbReference>
<evidence type="ECO:0000313" key="2">
    <source>
        <dbReference type="Proteomes" id="UP001332931"/>
    </source>
</evidence>
<dbReference type="InterPro" id="IPR015067">
    <property type="entry name" value="DUF1893_TM1506-like"/>
</dbReference>
<accession>A0ABU7RBU0</accession>
<dbReference type="InterPro" id="IPR037081">
    <property type="entry name" value="Hyp_TM1506"/>
</dbReference>
<proteinExistence type="predicted"/>
<comment type="caution">
    <text evidence="1">The sequence shown here is derived from an EMBL/GenBank/DDBJ whole genome shotgun (WGS) entry which is preliminary data.</text>
</comment>
<gene>
    <name evidence="1" type="ORF">VXJ25_08775</name>
</gene>
<organism evidence="1 2">
    <name type="scientific">Olsenella absiana</name>
    <dbReference type="NCBI Taxonomy" id="3115222"/>
    <lineage>
        <taxon>Bacteria</taxon>
        <taxon>Bacillati</taxon>
        <taxon>Actinomycetota</taxon>
        <taxon>Coriobacteriia</taxon>
        <taxon>Coriobacteriales</taxon>
        <taxon>Atopobiaceae</taxon>
        <taxon>Olsenella</taxon>
    </lineage>
</organism>
<protein>
    <submittedName>
        <fullName evidence="1">DUF1893 domain-containing protein</fullName>
    </submittedName>
</protein>
<evidence type="ECO:0000313" key="1">
    <source>
        <dbReference type="EMBL" id="MEE6148071.1"/>
    </source>
</evidence>
<sequence length="179" mass="17869">MAARQGGAVGGSVARAAAGPADDLARARELLDADGRTVVAVRGDDVLASEERGVRPLLWWVSAGTSLEGFSVADKVVGKAPALLYCLLRPRAVSAPVMSSAARTVLEAHGIGAACEVEVDRILNASKTGQCPIDASVTDVSDPEEGLAAIRARLRELAAARAAAGGTPASGTASAGGAA</sequence>
<dbReference type="SUPFAM" id="SSF53927">
    <property type="entry name" value="Cytidine deaminase-like"/>
    <property type="match status" value="1"/>
</dbReference>
<dbReference type="RefSeq" id="WP_330958836.1">
    <property type="nucleotide sequence ID" value="NZ_JAZGJQ010000012.1"/>
</dbReference>